<proteinExistence type="predicted"/>
<sequence>MSNISIPQPNRPPHRLKPLKLPKQAWVDPPNPISEEPTTSQVILDPERLLSPPAAVGVRVAQPGESVSNNQTPETSNMDSYREILDAPLSPSVSSTTSKRTSLSAEISAQIRQRIRQQAKTMVKKKRGSVQLAKRLLRSQTLTTTSEIEEGALDNAAIDDKITTAIEAGKRFTTVDPSVAPETVQKSFFESLGFKSDKPEEPKKPTPVFFNRSVPRSAKNEDKFRSMLTTYGRIRLANANDEVEDPMARMNANMWTVTPERDYNVFMQREGRDRAFAKAGIQRTTEILTDQPLRLERDPDASFGLLDYTKAVNWHEWDVHARHGTEYFQLDLDLNRIEFDHHWLFSKEDVLVRKIKTLHHAITQTGTKAVEFGKKYLMDKVSANLRIMTDQQRAHSDSDLASAESTFGELLKEYQSLADAIEATWGQLLEERSHHKVPSTTLTVTKVDLPRFPDFEMLPEGFMEVPVYLLERVEPDEEEKKLAKSPKAMQKVRLQVLIFFNDILVCRTASVKLLPDFSVEFRKVYQLRIYEPPENIMLVIRENHPGKGWMELARVYVPFPEDLKVAELEELDFGSDVVVEGTSKYLGCGHPTKKSPCIAGRLFCRLQWSHTGPRIHRMLTPKSAQTMASEDDAKFELIPKALRLVSDEEHASDIRLEALSKRWAGGGVFQDNNHWIGLTSAEVDSSWISEGFKDETLTGLDFSMDAMRRIGNRYASLIRTHLVEQFSKDKRHKTHADVIKEVSLPTSFGGFGDLFGPADLSRKLKPMRTPASRVNTAVGKLRLVVNIQSAANLPERIDKTASTVFVECKFQNSTGLTLAVAGKSPNWQETLTLDVVAGADLRTIIDSLEVNVYDQKVNKLPSDDREPNSIHEQMEKTWLASLSVPFSTIYSLGKIDGILIAKRPLFLTGYKFPHQSSYIKMMITLDPPLTPPAGNLYANFLPGEPESIMLDAKRFESRVRAQFPERRIIGLVNDANGKRILPCRYLRPIKPPYVVQEVFTNVGSNQKAIELAAHMVSCIPFVTDPIMFPGVSDLWTTTEQLLTIGCGDEEEHAILLACWLMSLQLPTVLILGHSLPEGAKGAFVLVQINSHLHLLANASDGNVYAIDDPLCPLMTVGTVVTAENVFANIQKTAHPCLMDFDLKNKSNWDPLFQANRFDLATIQPSELTYTAVNEDILVELRTNLEREIKLRFDEARQYAIPQWNLMASRALREILVDMDNTTDIATATSPENIEYRLGQVLGAYKIKAVAFRCPFVSREKLVADVLRTNLHINSNRQTQFALCVHVQPFVNSIISCCVGVATLLPKHV</sequence>
<dbReference type="Proteomes" id="UP000492821">
    <property type="component" value="Unassembled WGS sequence"/>
</dbReference>
<evidence type="ECO:0000256" key="1">
    <source>
        <dbReference type="SAM" id="MobiDB-lite"/>
    </source>
</evidence>
<feature type="domain" description="C2" evidence="2">
    <location>
        <begin position="764"/>
        <end position="899"/>
    </location>
</feature>
<dbReference type="GO" id="GO:1904491">
    <property type="term" value="P:protein localization to ciliary transition zone"/>
    <property type="evidence" value="ECO:0007669"/>
    <property type="project" value="TreeGrafter"/>
</dbReference>
<reference evidence="3" key="1">
    <citation type="journal article" date="2013" name="Genetics">
        <title>The draft genome and transcriptome of Panagrellus redivivus are shaped by the harsh demands of a free-living lifestyle.</title>
        <authorList>
            <person name="Srinivasan J."/>
            <person name="Dillman A.R."/>
            <person name="Macchietto M.G."/>
            <person name="Heikkinen L."/>
            <person name="Lakso M."/>
            <person name="Fracchia K.M."/>
            <person name="Antoshechkin I."/>
            <person name="Mortazavi A."/>
            <person name="Wong G."/>
            <person name="Sternberg P.W."/>
        </authorList>
    </citation>
    <scope>NUCLEOTIDE SEQUENCE [LARGE SCALE GENOMIC DNA]</scope>
    <source>
        <strain evidence="3">MT8872</strain>
    </source>
</reference>
<organism evidence="3 4">
    <name type="scientific">Panagrellus redivivus</name>
    <name type="common">Microworm</name>
    <dbReference type="NCBI Taxonomy" id="6233"/>
    <lineage>
        <taxon>Eukaryota</taxon>
        <taxon>Metazoa</taxon>
        <taxon>Ecdysozoa</taxon>
        <taxon>Nematoda</taxon>
        <taxon>Chromadorea</taxon>
        <taxon>Rhabditida</taxon>
        <taxon>Tylenchina</taxon>
        <taxon>Panagrolaimomorpha</taxon>
        <taxon>Panagrolaimoidea</taxon>
        <taxon>Panagrolaimidae</taxon>
        <taxon>Panagrellus</taxon>
    </lineage>
</organism>
<dbReference type="InterPro" id="IPR028928">
    <property type="entry name" value="CC2D2AN-C2"/>
</dbReference>
<dbReference type="WBParaSite" id="Pan_g23505.t1">
    <property type="protein sequence ID" value="Pan_g23505.t1"/>
    <property type="gene ID" value="Pan_g23505"/>
</dbReference>
<dbReference type="GO" id="GO:0035869">
    <property type="term" value="C:ciliary transition zone"/>
    <property type="evidence" value="ECO:0007669"/>
    <property type="project" value="TreeGrafter"/>
</dbReference>
<evidence type="ECO:0000313" key="3">
    <source>
        <dbReference type="Proteomes" id="UP000492821"/>
    </source>
</evidence>
<accession>A0A7E4VS45</accession>
<dbReference type="InterPro" id="IPR052434">
    <property type="entry name" value="Tectonic-like_complex_comp"/>
</dbReference>
<name>A0A7E4VS45_PANRE</name>
<feature type="region of interest" description="Disordered" evidence="1">
    <location>
        <begin position="1"/>
        <end position="45"/>
    </location>
</feature>
<evidence type="ECO:0000313" key="4">
    <source>
        <dbReference type="WBParaSite" id="Pan_g23505.t1"/>
    </source>
</evidence>
<dbReference type="InterPro" id="IPR035892">
    <property type="entry name" value="C2_domain_sf"/>
</dbReference>
<keyword evidence="3" id="KW-1185">Reference proteome</keyword>
<dbReference type="Pfam" id="PF24656">
    <property type="entry name" value="CEPT76_peptidase"/>
    <property type="match status" value="1"/>
</dbReference>
<dbReference type="InterPro" id="IPR000008">
    <property type="entry name" value="C2_dom"/>
</dbReference>
<dbReference type="PANTHER" id="PTHR20837">
    <property type="entry name" value="CENTROSOMAL PROTEIN-RELATED"/>
    <property type="match status" value="1"/>
</dbReference>
<dbReference type="PROSITE" id="PS50004">
    <property type="entry name" value="C2"/>
    <property type="match status" value="1"/>
</dbReference>
<reference evidence="4" key="2">
    <citation type="submission" date="2020-10" db="UniProtKB">
        <authorList>
            <consortium name="WormBaseParasite"/>
        </authorList>
    </citation>
    <scope>IDENTIFICATION</scope>
</reference>
<dbReference type="Gene3D" id="2.60.40.150">
    <property type="entry name" value="C2 domain"/>
    <property type="match status" value="1"/>
</dbReference>
<dbReference type="InterPro" id="IPR056290">
    <property type="entry name" value="CEPT76/DRC7_peptidase-like_dom"/>
</dbReference>
<evidence type="ECO:0000259" key="2">
    <source>
        <dbReference type="PROSITE" id="PS50004"/>
    </source>
</evidence>
<dbReference type="PANTHER" id="PTHR20837:SF0">
    <property type="entry name" value="COILED-COIL AND C2 DOMAIN-CONTAINING PROTEIN 2A"/>
    <property type="match status" value="1"/>
</dbReference>
<dbReference type="SUPFAM" id="SSF49562">
    <property type="entry name" value="C2 domain (Calcium/lipid-binding domain, CaLB)"/>
    <property type="match status" value="1"/>
</dbReference>
<dbReference type="GO" id="GO:1905515">
    <property type="term" value="P:non-motile cilium assembly"/>
    <property type="evidence" value="ECO:0007669"/>
    <property type="project" value="TreeGrafter"/>
</dbReference>
<dbReference type="Pfam" id="PF00168">
    <property type="entry name" value="C2"/>
    <property type="match status" value="1"/>
</dbReference>
<protein>
    <submittedName>
        <fullName evidence="4">C2 domain-containing protein</fullName>
    </submittedName>
</protein>
<dbReference type="Pfam" id="PF15625">
    <property type="entry name" value="CC2D2AN-C2"/>
    <property type="match status" value="1"/>
</dbReference>